<evidence type="ECO:0000313" key="4">
    <source>
        <dbReference type="EMBL" id="NKE72513.1"/>
    </source>
</evidence>
<gene>
    <name evidence="4" type="ORF">MNODULE_17315</name>
</gene>
<dbReference type="SMART" id="SM00612">
    <property type="entry name" value="Kelch"/>
    <property type="match status" value="5"/>
</dbReference>
<accession>A0A7X6DT18</accession>
<dbReference type="AlphaFoldDB" id="A0A7X6DT18"/>
<organism evidence="4 5">
    <name type="scientific">Candidatus Manganitrophus noduliformans</name>
    <dbReference type="NCBI Taxonomy" id="2606439"/>
    <lineage>
        <taxon>Bacteria</taxon>
        <taxon>Pseudomonadati</taxon>
        <taxon>Nitrospirota</taxon>
        <taxon>Nitrospiria</taxon>
        <taxon>Candidatus Troglogloeales</taxon>
        <taxon>Candidatus Manganitrophaceae</taxon>
        <taxon>Candidatus Manganitrophus</taxon>
    </lineage>
</organism>
<dbReference type="SUPFAM" id="SSF50965">
    <property type="entry name" value="Galactose oxidase, central domain"/>
    <property type="match status" value="1"/>
</dbReference>
<dbReference type="Pfam" id="PF24981">
    <property type="entry name" value="Beta-prop_ATRN-LZTR1"/>
    <property type="match status" value="1"/>
</dbReference>
<evidence type="ECO:0000256" key="2">
    <source>
        <dbReference type="ARBA" id="ARBA00022737"/>
    </source>
</evidence>
<dbReference type="InterPro" id="IPR015915">
    <property type="entry name" value="Kelch-typ_b-propeller"/>
</dbReference>
<dbReference type="RefSeq" id="WP_168062229.1">
    <property type="nucleotide sequence ID" value="NZ_VTOW01000003.1"/>
</dbReference>
<dbReference type="PANTHER" id="PTHR45632">
    <property type="entry name" value="LD33804P"/>
    <property type="match status" value="1"/>
</dbReference>
<dbReference type="InterPro" id="IPR056737">
    <property type="entry name" value="Beta-prop_ATRN-MKLN-like"/>
</dbReference>
<dbReference type="EMBL" id="VTOW01000003">
    <property type="protein sequence ID" value="NKE72513.1"/>
    <property type="molecule type" value="Genomic_DNA"/>
</dbReference>
<keyword evidence="1" id="KW-0880">Kelch repeat</keyword>
<evidence type="ECO:0000313" key="5">
    <source>
        <dbReference type="Proteomes" id="UP000534783"/>
    </source>
</evidence>
<dbReference type="InterPro" id="IPR011043">
    <property type="entry name" value="Gal_Oxase/kelch_b-propeller"/>
</dbReference>
<evidence type="ECO:0000259" key="3">
    <source>
        <dbReference type="Pfam" id="PF24981"/>
    </source>
</evidence>
<keyword evidence="5" id="KW-1185">Reference proteome</keyword>
<sequence>MGTKPGEWSVKAPLSAPRSHPAVAVHGRKIYSFGGGGPAFKSLNLSEVYDPKTDRWSSLRPMPTLRSGAMAATIGDVIYVIGGGFKKPDGKFKFLTTVEAYFPKEDRWETGPDLLQPHDYPASTILDGKIYIIGGHHPNATEGGPQTDPAFSFSERWSPGMKGWEEIAPMPTPRFAASAVVVNGQLSVLGGVAFTPQGFNEYDRIETFDPKQGTWTVSPLKLPWGSAGQGACVVNDRLYIFGGFRGDEGIGTHGAIFDPTSKKWSELPPMPEARAAMGVAVVDGTIYLLGGWAKDRSVMGSVVAF</sequence>
<keyword evidence="2" id="KW-0677">Repeat</keyword>
<dbReference type="Proteomes" id="UP000534783">
    <property type="component" value="Unassembled WGS sequence"/>
</dbReference>
<protein>
    <recommendedName>
        <fullName evidence="3">Attractin/MKLN-like beta-propeller domain-containing protein</fullName>
    </recommendedName>
</protein>
<dbReference type="Gene3D" id="2.120.10.80">
    <property type="entry name" value="Kelch-type beta propeller"/>
    <property type="match status" value="2"/>
</dbReference>
<evidence type="ECO:0000256" key="1">
    <source>
        <dbReference type="ARBA" id="ARBA00022441"/>
    </source>
</evidence>
<name>A0A7X6DT18_9BACT</name>
<proteinExistence type="predicted"/>
<dbReference type="InterPro" id="IPR006652">
    <property type="entry name" value="Kelch_1"/>
</dbReference>
<feature type="domain" description="Attractin/MKLN-like beta-propeller" evidence="3">
    <location>
        <begin position="15"/>
        <end position="246"/>
    </location>
</feature>
<dbReference type="PANTHER" id="PTHR45632:SF3">
    <property type="entry name" value="KELCH-LIKE PROTEIN 32"/>
    <property type="match status" value="1"/>
</dbReference>
<reference evidence="4 5" key="1">
    <citation type="journal article" date="2020" name="Nature">
        <title>Bacterial chemolithoautotrophy via manganese oxidation.</title>
        <authorList>
            <person name="Yu H."/>
            <person name="Leadbetter J.R."/>
        </authorList>
    </citation>
    <scope>NUCLEOTIDE SEQUENCE [LARGE SCALE GENOMIC DNA]</scope>
    <source>
        <strain evidence="4 5">Mn-1</strain>
    </source>
</reference>
<comment type="caution">
    <text evidence="4">The sequence shown here is derived from an EMBL/GenBank/DDBJ whole genome shotgun (WGS) entry which is preliminary data.</text>
</comment>